<name>A0A956NA04_UNCEI</name>
<protein>
    <submittedName>
        <fullName evidence="3">Uncharacterized protein</fullName>
    </submittedName>
</protein>
<dbReference type="EMBL" id="JAGQHS010000020">
    <property type="protein sequence ID" value="MCA9755327.1"/>
    <property type="molecule type" value="Genomic_DNA"/>
</dbReference>
<comment type="caution">
    <text evidence="3">The sequence shown here is derived from an EMBL/GenBank/DDBJ whole genome shotgun (WGS) entry which is preliminary data.</text>
</comment>
<dbReference type="InterPro" id="IPR006311">
    <property type="entry name" value="TAT_signal"/>
</dbReference>
<organism evidence="3 4">
    <name type="scientific">Eiseniibacteriota bacterium</name>
    <dbReference type="NCBI Taxonomy" id="2212470"/>
    <lineage>
        <taxon>Bacteria</taxon>
        <taxon>Candidatus Eiseniibacteriota</taxon>
    </lineage>
</organism>
<gene>
    <name evidence="3" type="ORF">KDA27_05950</name>
</gene>
<reference evidence="3" key="2">
    <citation type="journal article" date="2021" name="Microbiome">
        <title>Successional dynamics and alternative stable states in a saline activated sludge microbial community over 9 years.</title>
        <authorList>
            <person name="Wang Y."/>
            <person name="Ye J."/>
            <person name="Ju F."/>
            <person name="Liu L."/>
            <person name="Boyd J.A."/>
            <person name="Deng Y."/>
            <person name="Parks D.H."/>
            <person name="Jiang X."/>
            <person name="Yin X."/>
            <person name="Woodcroft B.J."/>
            <person name="Tyson G.W."/>
            <person name="Hugenholtz P."/>
            <person name="Polz M.F."/>
            <person name="Zhang T."/>
        </authorList>
    </citation>
    <scope>NUCLEOTIDE SEQUENCE</scope>
    <source>
        <strain evidence="3">HKST-UBA02</strain>
    </source>
</reference>
<accession>A0A956NA04</accession>
<dbReference type="AlphaFoldDB" id="A0A956NA04"/>
<dbReference type="Proteomes" id="UP000739538">
    <property type="component" value="Unassembled WGS sequence"/>
</dbReference>
<evidence type="ECO:0000256" key="1">
    <source>
        <dbReference type="SAM" id="MobiDB-lite"/>
    </source>
</evidence>
<evidence type="ECO:0000313" key="3">
    <source>
        <dbReference type="EMBL" id="MCA9755327.1"/>
    </source>
</evidence>
<feature type="signal peptide" evidence="2">
    <location>
        <begin position="1"/>
        <end position="31"/>
    </location>
</feature>
<feature type="chain" id="PRO_5037936269" evidence="2">
    <location>
        <begin position="32"/>
        <end position="129"/>
    </location>
</feature>
<reference evidence="3" key="1">
    <citation type="submission" date="2020-04" db="EMBL/GenBank/DDBJ databases">
        <authorList>
            <person name="Zhang T."/>
        </authorList>
    </citation>
    <scope>NUCLEOTIDE SEQUENCE</scope>
    <source>
        <strain evidence="3">HKST-UBA02</strain>
    </source>
</reference>
<dbReference type="PROSITE" id="PS51318">
    <property type="entry name" value="TAT"/>
    <property type="match status" value="1"/>
</dbReference>
<evidence type="ECO:0000313" key="4">
    <source>
        <dbReference type="Proteomes" id="UP000739538"/>
    </source>
</evidence>
<keyword evidence="2" id="KW-0732">Signal</keyword>
<proteinExistence type="predicted"/>
<feature type="region of interest" description="Disordered" evidence="1">
    <location>
        <begin position="106"/>
        <end position="129"/>
    </location>
</feature>
<evidence type="ECO:0000256" key="2">
    <source>
        <dbReference type="SAM" id="SignalP"/>
    </source>
</evidence>
<sequence>MRTPRRTIMLAATALAATALASSFLAFPALAAAEEPRTLDEISIEGEVAMPQVLFITAREPYRFPDIAHRGYLVSADDVRSLVTFPIPLWIGRTLAPSVSILDWDDSASPIGEEPASSPRSSDEPQGRN</sequence>